<protein>
    <submittedName>
        <fullName evidence="4">CHAT domain-containing protein</fullName>
    </submittedName>
</protein>
<evidence type="ECO:0000256" key="2">
    <source>
        <dbReference type="SAM" id="Phobius"/>
    </source>
</evidence>
<keyword evidence="2" id="KW-1133">Transmembrane helix</keyword>
<name>A0ABT8KLZ4_9BACT</name>
<evidence type="ECO:0000259" key="3">
    <source>
        <dbReference type="Pfam" id="PF12770"/>
    </source>
</evidence>
<dbReference type="SMART" id="SM00028">
    <property type="entry name" value="TPR"/>
    <property type="match status" value="5"/>
</dbReference>
<dbReference type="InterPro" id="IPR011990">
    <property type="entry name" value="TPR-like_helical_dom_sf"/>
</dbReference>
<accession>A0ABT8KLZ4</accession>
<dbReference type="Pfam" id="PF13181">
    <property type="entry name" value="TPR_8"/>
    <property type="match status" value="1"/>
</dbReference>
<evidence type="ECO:0000313" key="4">
    <source>
        <dbReference type="EMBL" id="MDN5201744.1"/>
    </source>
</evidence>
<dbReference type="EMBL" id="JAUJEA010000003">
    <property type="protein sequence ID" value="MDN5201744.1"/>
    <property type="molecule type" value="Genomic_DNA"/>
</dbReference>
<dbReference type="InterPro" id="IPR019734">
    <property type="entry name" value="TPR_rpt"/>
</dbReference>
<dbReference type="Proteomes" id="UP001172082">
    <property type="component" value="Unassembled WGS sequence"/>
</dbReference>
<dbReference type="Pfam" id="PF13374">
    <property type="entry name" value="TPR_10"/>
    <property type="match status" value="1"/>
</dbReference>
<dbReference type="SUPFAM" id="SSF48452">
    <property type="entry name" value="TPR-like"/>
    <property type="match status" value="2"/>
</dbReference>
<keyword evidence="1" id="KW-0802">TPR repeat</keyword>
<feature type="repeat" description="TPR" evidence="1">
    <location>
        <begin position="167"/>
        <end position="200"/>
    </location>
</feature>
<dbReference type="InterPro" id="IPR024983">
    <property type="entry name" value="CHAT_dom"/>
</dbReference>
<gene>
    <name evidence="4" type="ORF">QQ008_10235</name>
</gene>
<organism evidence="4 5">
    <name type="scientific">Splendidivirga corallicola</name>
    <dbReference type="NCBI Taxonomy" id="3051826"/>
    <lineage>
        <taxon>Bacteria</taxon>
        <taxon>Pseudomonadati</taxon>
        <taxon>Bacteroidota</taxon>
        <taxon>Cytophagia</taxon>
        <taxon>Cytophagales</taxon>
        <taxon>Splendidivirgaceae</taxon>
        <taxon>Splendidivirga</taxon>
    </lineage>
</organism>
<dbReference type="Pfam" id="PF13424">
    <property type="entry name" value="TPR_12"/>
    <property type="match status" value="1"/>
</dbReference>
<proteinExistence type="predicted"/>
<sequence>MNQIGSSQIFSRRYDEASNTLNKALLKANEALNKDALETTASNFYLSIYFEETGEPFKALEIHQKVLDQRRTILGDNHLLVAKSYRAIGDTYLYGLRDFVRAKDFYNKSCDIREKLIDGLDAELMLTYNTLSICYRNLEDYESALFFGRRAIDICEKLPGDNTRRITNFYNNLGNIFNLTKKYNKAIDFYHRAIDLAIERFGKDYFQLVYYYDNLGATHKEYGEKFDHPDSVILRKEHLGKALSYFKKALIINQQYDYSDISPSYYNLGWAYAGLNNFEEAKFYYDLCLEERLKQNYDQISIADVYHDLGQLYQKFDSLNIGLKYYQKAIQTVVEGFDSKTLYENPEIDSSKFHPSLFRFVLSKAKILHSLYKKVKDSNYLKESLNTYLVLDEINDITRNSLIHENSKLFLEAYYDADFEEILDISYQLYEIHRDDQFLETFFKFLEKSKYIVLLESLLKAREFGNLNVPDSIVQNSSDLTVKMAYLYQQRNELMNLNEVDQSKLQELDSQMVEVARLQEQSRDFMFENYPGYYNIKYDSVTFTLDEVQTNFIDENTMILEYFWGSNDVFVLKIKKDFTELIRIPNSEELRVKVQQYLNLFSSEVNIRDLEAFKHFSNLANDIYLALVDPAISGEISNINKKQKLVIVPDGPLSTLSFESLLVKPTTDSMVNYKNLNYLIKDFEVTYAYSTTLQFTSGNQEMRESTTNKVLAFSYSDEETMRSKSDMRDNLEEIPGSIKEIRAISNIVDGEFYFGSSATKKIFKEKARDFNVIHLALHGITDQRNPFNSRLVFRNSSEENDYLYTYELYNLNIGSKLVVLSACESGLGKDYAGEGLYSIARGFAYSGCPSMIMSLWKVNDQRTSELMTYLYENLVTGKSAGTSLKDAKLEYLAKADEFSSHPINWASFVVLGENSPLVIDSKNSISKVLIISFVFGGVLLLMFIGIGRLKKK</sequence>
<keyword evidence="2" id="KW-0812">Transmembrane</keyword>
<feature type="transmembrane region" description="Helical" evidence="2">
    <location>
        <begin position="928"/>
        <end position="949"/>
    </location>
</feature>
<evidence type="ECO:0000256" key="1">
    <source>
        <dbReference type="PROSITE-ProRule" id="PRU00339"/>
    </source>
</evidence>
<reference evidence="4" key="1">
    <citation type="submission" date="2023-06" db="EMBL/GenBank/DDBJ databases">
        <title>Genomic of Parafulvivirga corallium.</title>
        <authorList>
            <person name="Wang G."/>
        </authorList>
    </citation>
    <scope>NUCLEOTIDE SEQUENCE</scope>
    <source>
        <strain evidence="4">BMA10</strain>
    </source>
</reference>
<dbReference type="PANTHER" id="PTHR10098">
    <property type="entry name" value="RAPSYN-RELATED"/>
    <property type="match status" value="1"/>
</dbReference>
<dbReference type="Pfam" id="PF12770">
    <property type="entry name" value="CHAT"/>
    <property type="match status" value="1"/>
</dbReference>
<dbReference type="PANTHER" id="PTHR10098:SF108">
    <property type="entry name" value="TETRATRICOPEPTIDE REPEAT PROTEIN 28"/>
    <property type="match status" value="1"/>
</dbReference>
<dbReference type="Gene3D" id="1.25.40.10">
    <property type="entry name" value="Tetratricopeptide repeat domain"/>
    <property type="match status" value="2"/>
</dbReference>
<keyword evidence="5" id="KW-1185">Reference proteome</keyword>
<evidence type="ECO:0000313" key="5">
    <source>
        <dbReference type="Proteomes" id="UP001172082"/>
    </source>
</evidence>
<dbReference type="PROSITE" id="PS50005">
    <property type="entry name" value="TPR"/>
    <property type="match status" value="2"/>
</dbReference>
<keyword evidence="2" id="KW-0472">Membrane</keyword>
<feature type="domain" description="CHAT" evidence="3">
    <location>
        <begin position="619"/>
        <end position="912"/>
    </location>
</feature>
<comment type="caution">
    <text evidence="4">The sequence shown here is derived from an EMBL/GenBank/DDBJ whole genome shotgun (WGS) entry which is preliminary data.</text>
</comment>
<feature type="repeat" description="TPR" evidence="1">
    <location>
        <begin position="303"/>
        <end position="336"/>
    </location>
</feature>